<dbReference type="Gene3D" id="1.20.1050.10">
    <property type="match status" value="1"/>
</dbReference>
<dbReference type="PROSITE" id="PS50405">
    <property type="entry name" value="GST_CTER"/>
    <property type="match status" value="1"/>
</dbReference>
<feature type="domain" description="GST N-terminal" evidence="1">
    <location>
        <begin position="4"/>
        <end position="85"/>
    </location>
</feature>
<dbReference type="InterPro" id="IPR040079">
    <property type="entry name" value="Glutathione_S-Trfase"/>
</dbReference>
<feature type="domain" description="GST C-terminal" evidence="2">
    <location>
        <begin position="122"/>
        <end position="247"/>
    </location>
</feature>
<accession>A0ABD3HRG1</accession>
<dbReference type="PANTHER" id="PTHR45374:SF2">
    <property type="entry name" value="TCHQD CLASS GLUTATHIONE S-TRANSFERASE"/>
    <property type="match status" value="1"/>
</dbReference>
<keyword evidence="4" id="KW-1185">Reference proteome</keyword>
<dbReference type="SFLD" id="SFLDG00358">
    <property type="entry name" value="Main_(cytGST)"/>
    <property type="match status" value="1"/>
</dbReference>
<dbReference type="CDD" id="cd00570">
    <property type="entry name" value="GST_N_family"/>
    <property type="match status" value="1"/>
</dbReference>
<reference evidence="3 4" key="1">
    <citation type="submission" date="2024-09" db="EMBL/GenBank/DDBJ databases">
        <title>Chromosome-scale assembly of Riccia sorocarpa.</title>
        <authorList>
            <person name="Paukszto L."/>
        </authorList>
    </citation>
    <scope>NUCLEOTIDE SEQUENCE [LARGE SCALE GENOMIC DNA]</scope>
    <source>
        <strain evidence="3">LP-2024</strain>
        <tissue evidence="3">Aerial parts of the thallus</tissue>
    </source>
</reference>
<dbReference type="Gene3D" id="3.40.30.10">
    <property type="entry name" value="Glutaredoxin"/>
    <property type="match status" value="1"/>
</dbReference>
<evidence type="ECO:0000259" key="1">
    <source>
        <dbReference type="PROSITE" id="PS50404"/>
    </source>
</evidence>
<dbReference type="SUPFAM" id="SSF52833">
    <property type="entry name" value="Thioredoxin-like"/>
    <property type="match status" value="1"/>
</dbReference>
<dbReference type="PANTHER" id="PTHR45374">
    <property type="entry name" value="GLUTATHIONE S-TRANSFERASE TCHQD"/>
    <property type="match status" value="1"/>
</dbReference>
<proteinExistence type="predicted"/>
<sequence length="269" mass="29632">MAGALPTLYTYPLAFNPAKAKLALEECNIKYNEKKIDILSGQSLEPWYLKINPSGWAPTLVVGEDAICESAEIVKWADSQKPLGGDKVDRQYIDEWVGKVNSWDGNLFASAFGSGGPVLKLSAEHKIKVAQSLAKKNPDLAEVYQKKIEALKKSFEEPTDKAKADANKSQLISLLDEAESRLANAPFLAGQEYSIADVIFTPCLQRIPQVKLDKELIDPRANVKKYWATLKKRPSFKAVFGVQESPLSAAGVVLPALAKVFISKFTKTY</sequence>
<dbReference type="Pfam" id="PF00043">
    <property type="entry name" value="GST_C"/>
    <property type="match status" value="1"/>
</dbReference>
<protein>
    <recommendedName>
        <fullName evidence="5">Glutathione S-transferase</fullName>
    </recommendedName>
</protein>
<evidence type="ECO:0000313" key="3">
    <source>
        <dbReference type="EMBL" id="KAL3694018.1"/>
    </source>
</evidence>
<dbReference type="PROSITE" id="PS50404">
    <property type="entry name" value="GST_NTER"/>
    <property type="match status" value="1"/>
</dbReference>
<comment type="caution">
    <text evidence="3">The sequence shown here is derived from an EMBL/GenBank/DDBJ whole genome shotgun (WGS) entry which is preliminary data.</text>
</comment>
<dbReference type="Pfam" id="PF13417">
    <property type="entry name" value="GST_N_3"/>
    <property type="match status" value="1"/>
</dbReference>
<dbReference type="EMBL" id="JBJQOH010000003">
    <property type="protein sequence ID" value="KAL3694018.1"/>
    <property type="molecule type" value="Genomic_DNA"/>
</dbReference>
<evidence type="ECO:0000313" key="4">
    <source>
        <dbReference type="Proteomes" id="UP001633002"/>
    </source>
</evidence>
<organism evidence="3 4">
    <name type="scientific">Riccia sorocarpa</name>
    <dbReference type="NCBI Taxonomy" id="122646"/>
    <lineage>
        <taxon>Eukaryota</taxon>
        <taxon>Viridiplantae</taxon>
        <taxon>Streptophyta</taxon>
        <taxon>Embryophyta</taxon>
        <taxon>Marchantiophyta</taxon>
        <taxon>Marchantiopsida</taxon>
        <taxon>Marchantiidae</taxon>
        <taxon>Marchantiales</taxon>
        <taxon>Ricciaceae</taxon>
        <taxon>Riccia</taxon>
    </lineage>
</organism>
<dbReference type="SFLD" id="SFLDS00019">
    <property type="entry name" value="Glutathione_Transferase_(cytos"/>
    <property type="match status" value="1"/>
</dbReference>
<dbReference type="InterPro" id="IPR036249">
    <property type="entry name" value="Thioredoxin-like_sf"/>
</dbReference>
<evidence type="ECO:0008006" key="5">
    <source>
        <dbReference type="Google" id="ProtNLM"/>
    </source>
</evidence>
<name>A0ABD3HRG1_9MARC</name>
<dbReference type="InterPro" id="IPR004046">
    <property type="entry name" value="GST_C"/>
</dbReference>
<dbReference type="InterPro" id="IPR010987">
    <property type="entry name" value="Glutathione-S-Trfase_C-like"/>
</dbReference>
<dbReference type="Proteomes" id="UP001633002">
    <property type="component" value="Unassembled WGS sequence"/>
</dbReference>
<dbReference type="AlphaFoldDB" id="A0ABD3HRG1"/>
<dbReference type="InterPro" id="IPR004045">
    <property type="entry name" value="Glutathione_S-Trfase_N"/>
</dbReference>
<dbReference type="InterPro" id="IPR044617">
    <property type="entry name" value="TCHQD"/>
</dbReference>
<evidence type="ECO:0000259" key="2">
    <source>
        <dbReference type="PROSITE" id="PS50405"/>
    </source>
</evidence>
<gene>
    <name evidence="3" type="ORF">R1sor_007669</name>
</gene>
<dbReference type="SUPFAM" id="SSF47616">
    <property type="entry name" value="GST C-terminal domain-like"/>
    <property type="match status" value="1"/>
</dbReference>
<dbReference type="InterPro" id="IPR036282">
    <property type="entry name" value="Glutathione-S-Trfase_C_sf"/>
</dbReference>